<feature type="compositionally biased region" description="Basic and acidic residues" evidence="1">
    <location>
        <begin position="547"/>
        <end position="557"/>
    </location>
</feature>
<feature type="region of interest" description="Disordered" evidence="1">
    <location>
        <begin position="322"/>
        <end position="425"/>
    </location>
</feature>
<dbReference type="Proteomes" id="UP000053617">
    <property type="component" value="Unassembled WGS sequence"/>
</dbReference>
<evidence type="ECO:0000256" key="2">
    <source>
        <dbReference type="SAM" id="Phobius"/>
    </source>
</evidence>
<reference evidence="4 5" key="1">
    <citation type="submission" date="2015-01" db="EMBL/GenBank/DDBJ databases">
        <title>The Genome Sequence of Rhinocladiella mackenzie CBS 650.93.</title>
        <authorList>
            <consortium name="The Broad Institute Genomics Platform"/>
            <person name="Cuomo C."/>
            <person name="de Hoog S."/>
            <person name="Gorbushina A."/>
            <person name="Stielow B."/>
            <person name="Teixiera M."/>
            <person name="Abouelleil A."/>
            <person name="Chapman S.B."/>
            <person name="Priest M."/>
            <person name="Young S.K."/>
            <person name="Wortman J."/>
            <person name="Nusbaum C."/>
            <person name="Birren B."/>
        </authorList>
    </citation>
    <scope>NUCLEOTIDE SEQUENCE [LARGE SCALE GENOMIC DNA]</scope>
    <source>
        <strain evidence="4 5">CBS 650.93</strain>
    </source>
</reference>
<protein>
    <submittedName>
        <fullName evidence="4">Uncharacterized protein</fullName>
    </submittedName>
</protein>
<dbReference type="OrthoDB" id="4505247at2759"/>
<feature type="signal peptide" evidence="3">
    <location>
        <begin position="1"/>
        <end position="26"/>
    </location>
</feature>
<feature type="transmembrane region" description="Helical" evidence="2">
    <location>
        <begin position="145"/>
        <end position="165"/>
    </location>
</feature>
<keyword evidence="2" id="KW-0812">Transmembrane</keyword>
<feature type="chain" id="PRO_5002259011" evidence="3">
    <location>
        <begin position="27"/>
        <end position="563"/>
    </location>
</feature>
<name>A0A0D2GY01_9EURO</name>
<dbReference type="EMBL" id="KN847479">
    <property type="protein sequence ID" value="KIX03063.1"/>
    <property type="molecule type" value="Genomic_DNA"/>
</dbReference>
<evidence type="ECO:0000313" key="5">
    <source>
        <dbReference type="Proteomes" id="UP000053617"/>
    </source>
</evidence>
<feature type="transmembrane region" description="Helical" evidence="2">
    <location>
        <begin position="468"/>
        <end position="490"/>
    </location>
</feature>
<feature type="compositionally biased region" description="Low complexity" evidence="1">
    <location>
        <begin position="400"/>
        <end position="411"/>
    </location>
</feature>
<feature type="transmembrane region" description="Helical" evidence="2">
    <location>
        <begin position="104"/>
        <end position="125"/>
    </location>
</feature>
<dbReference type="VEuPathDB" id="FungiDB:Z518_06613"/>
<feature type="transmembrane region" description="Helical" evidence="2">
    <location>
        <begin position="496"/>
        <end position="516"/>
    </location>
</feature>
<proteinExistence type="predicted"/>
<feature type="region of interest" description="Disordered" evidence="1">
    <location>
        <begin position="218"/>
        <end position="241"/>
    </location>
</feature>
<feature type="transmembrane region" description="Helical" evidence="2">
    <location>
        <begin position="186"/>
        <end position="204"/>
    </location>
</feature>
<feature type="compositionally biased region" description="Low complexity" evidence="1">
    <location>
        <begin position="372"/>
        <end position="384"/>
    </location>
</feature>
<evidence type="ECO:0000313" key="4">
    <source>
        <dbReference type="EMBL" id="KIX03063.1"/>
    </source>
</evidence>
<dbReference type="RefSeq" id="XP_013270199.1">
    <property type="nucleotide sequence ID" value="XM_013414745.1"/>
</dbReference>
<feature type="compositionally biased region" description="Polar residues" evidence="1">
    <location>
        <begin position="222"/>
        <end position="237"/>
    </location>
</feature>
<gene>
    <name evidence="4" type="ORF">Z518_06613</name>
</gene>
<feature type="region of interest" description="Disordered" evidence="1">
    <location>
        <begin position="544"/>
        <end position="563"/>
    </location>
</feature>
<accession>A0A0D2GY01</accession>
<dbReference type="PANTHER" id="PTHR37577">
    <property type="entry name" value="INTEGRAL MEMBRANE PROTEIN"/>
    <property type="match status" value="1"/>
</dbReference>
<dbReference type="STRING" id="1442369.A0A0D2GY01"/>
<dbReference type="PANTHER" id="PTHR37577:SF1">
    <property type="entry name" value="INTEGRAL MEMBRANE PROTEIN"/>
    <property type="match status" value="1"/>
</dbReference>
<dbReference type="HOGENOM" id="CLU_484091_0_0_1"/>
<keyword evidence="5" id="KW-1185">Reference proteome</keyword>
<evidence type="ECO:0000256" key="1">
    <source>
        <dbReference type="SAM" id="MobiDB-lite"/>
    </source>
</evidence>
<feature type="transmembrane region" description="Helical" evidence="2">
    <location>
        <begin position="293"/>
        <end position="314"/>
    </location>
</feature>
<feature type="compositionally biased region" description="Basic and acidic residues" evidence="1">
    <location>
        <begin position="361"/>
        <end position="370"/>
    </location>
</feature>
<keyword evidence="2" id="KW-0472">Membrane</keyword>
<organism evidence="4 5">
    <name type="scientific">Rhinocladiella mackenziei CBS 650.93</name>
    <dbReference type="NCBI Taxonomy" id="1442369"/>
    <lineage>
        <taxon>Eukaryota</taxon>
        <taxon>Fungi</taxon>
        <taxon>Dikarya</taxon>
        <taxon>Ascomycota</taxon>
        <taxon>Pezizomycotina</taxon>
        <taxon>Eurotiomycetes</taxon>
        <taxon>Chaetothyriomycetidae</taxon>
        <taxon>Chaetothyriales</taxon>
        <taxon>Herpotrichiellaceae</taxon>
        <taxon>Rhinocladiella</taxon>
    </lineage>
</organism>
<evidence type="ECO:0000256" key="3">
    <source>
        <dbReference type="SAM" id="SignalP"/>
    </source>
</evidence>
<dbReference type="InterPro" id="IPR053018">
    <property type="entry name" value="Elsinochrome_Biosynth-Asso"/>
</dbReference>
<sequence length="563" mass="61640">MPVLIAFMVTSLTALIALSIGLVTDSIPLNLTNNVDDHVRDALRGVYLTLRKVLRIHGRSLAQDHEHRLDRIKVLESFMISVSDQILVSEIAILVAAFSRSSDLSIYSANMVTSLALLASSVHLATLPVIKDYSQSNIVITTAKIVLMMLACLSLVTLLIFQASATWYQHAYFKCGVRALRVPSDALTGIDAYLFPLLVLYAHYEAIRYFVLPRRDTPPAPSTNSQATTRSNSNGAKSTHETEQCSIKTYKEFSSSKYASVLCGGTSKGFSQNVISVRSHADGMAGDPNEWGFGQIVPLVLLLLPVLTATQHLLDYRGLLKRSKKGPNTQGSVSPPQSEPSPSNSDAPTDRSHPTSVLEAQEVKDPDMRKNSATTASTSTLQASDPHSTAQGIVMPQNPSLPSEGGLSPPLTAQREPPEPAKRSIATKNWLQTADVLERWAMSDQSPLDENYPHRVDAISWTPVRLWVWWYLILMGPFAIIYGVALTGIFGSSVSLGFNITWAVIISRVSIGNWLLNRFSKQHHHFRYDEEQPNPATVITTTNAIRGDNEAHADHEAPPVGGD</sequence>
<feature type="compositionally biased region" description="Low complexity" evidence="1">
    <location>
        <begin position="332"/>
        <end position="345"/>
    </location>
</feature>
<dbReference type="GeneID" id="25294684"/>
<dbReference type="AlphaFoldDB" id="A0A0D2GY01"/>
<keyword evidence="3" id="KW-0732">Signal</keyword>
<keyword evidence="2" id="KW-1133">Transmembrane helix</keyword>